<gene>
    <name evidence="2" type="ORF">CEXT_313821</name>
</gene>
<feature type="region of interest" description="Disordered" evidence="1">
    <location>
        <begin position="73"/>
        <end position="104"/>
    </location>
</feature>
<dbReference type="AlphaFoldDB" id="A0AAV4QII9"/>
<reference evidence="2 3" key="1">
    <citation type="submission" date="2021-06" db="EMBL/GenBank/DDBJ databases">
        <title>Caerostris extrusa draft genome.</title>
        <authorList>
            <person name="Kono N."/>
            <person name="Arakawa K."/>
        </authorList>
    </citation>
    <scope>NUCLEOTIDE SEQUENCE [LARGE SCALE GENOMIC DNA]</scope>
</reference>
<evidence type="ECO:0000256" key="1">
    <source>
        <dbReference type="SAM" id="MobiDB-lite"/>
    </source>
</evidence>
<protein>
    <submittedName>
        <fullName evidence="2">Uncharacterized protein</fullName>
    </submittedName>
</protein>
<dbReference type="EMBL" id="BPLR01006170">
    <property type="protein sequence ID" value="GIY07901.1"/>
    <property type="molecule type" value="Genomic_DNA"/>
</dbReference>
<name>A0AAV4QII9_CAEEX</name>
<dbReference type="Proteomes" id="UP001054945">
    <property type="component" value="Unassembled WGS sequence"/>
</dbReference>
<organism evidence="2 3">
    <name type="scientific">Caerostris extrusa</name>
    <name type="common">Bark spider</name>
    <name type="synonym">Caerostris bankana</name>
    <dbReference type="NCBI Taxonomy" id="172846"/>
    <lineage>
        <taxon>Eukaryota</taxon>
        <taxon>Metazoa</taxon>
        <taxon>Ecdysozoa</taxon>
        <taxon>Arthropoda</taxon>
        <taxon>Chelicerata</taxon>
        <taxon>Arachnida</taxon>
        <taxon>Araneae</taxon>
        <taxon>Araneomorphae</taxon>
        <taxon>Entelegynae</taxon>
        <taxon>Araneoidea</taxon>
        <taxon>Araneidae</taxon>
        <taxon>Caerostris</taxon>
    </lineage>
</organism>
<evidence type="ECO:0000313" key="2">
    <source>
        <dbReference type="EMBL" id="GIY07901.1"/>
    </source>
</evidence>
<comment type="caution">
    <text evidence="2">The sequence shown here is derived from an EMBL/GenBank/DDBJ whole genome shotgun (WGS) entry which is preliminary data.</text>
</comment>
<keyword evidence="3" id="KW-1185">Reference proteome</keyword>
<proteinExistence type="predicted"/>
<sequence length="104" mass="11822">MIFSIQASQSHYFLTTKPLSFKFLSLGKQISSFSTKALSAITNPLNKKVTDYQNPATFPRTFFLQVTKRERAPLSTANVKSKLQEKPPRLNQTNPHPQNEILLN</sequence>
<accession>A0AAV4QII9</accession>
<evidence type="ECO:0000313" key="3">
    <source>
        <dbReference type="Proteomes" id="UP001054945"/>
    </source>
</evidence>